<feature type="compositionally biased region" description="Basic and acidic residues" evidence="1">
    <location>
        <begin position="15"/>
        <end position="31"/>
    </location>
</feature>
<accession>A0AAN7TVW5</accession>
<feature type="region of interest" description="Disordered" evidence="1">
    <location>
        <begin position="169"/>
        <end position="205"/>
    </location>
</feature>
<dbReference type="Pfam" id="PF14774">
    <property type="entry name" value="FAM177"/>
    <property type="match status" value="1"/>
</dbReference>
<dbReference type="PANTHER" id="PTHR31206:SF1">
    <property type="entry name" value="LP10445P"/>
    <property type="match status" value="1"/>
</dbReference>
<dbReference type="PANTHER" id="PTHR31206">
    <property type="entry name" value="LP10445P"/>
    <property type="match status" value="1"/>
</dbReference>
<evidence type="ECO:0000256" key="1">
    <source>
        <dbReference type="SAM" id="MobiDB-lite"/>
    </source>
</evidence>
<comment type="caution">
    <text evidence="2">The sequence shown here is derived from an EMBL/GenBank/DDBJ whole genome shotgun (WGS) entry which is preliminary data.</text>
</comment>
<dbReference type="Proteomes" id="UP001344447">
    <property type="component" value="Unassembled WGS sequence"/>
</dbReference>
<dbReference type="InterPro" id="IPR028260">
    <property type="entry name" value="FAM177"/>
</dbReference>
<keyword evidence="3" id="KW-1185">Reference proteome</keyword>
<evidence type="ECO:0000313" key="2">
    <source>
        <dbReference type="EMBL" id="KAK5576583.1"/>
    </source>
</evidence>
<feature type="compositionally biased region" description="Polar residues" evidence="1">
    <location>
        <begin position="177"/>
        <end position="205"/>
    </location>
</feature>
<evidence type="ECO:0000313" key="3">
    <source>
        <dbReference type="Proteomes" id="UP001344447"/>
    </source>
</evidence>
<dbReference type="EMBL" id="JAVFKY010000005">
    <property type="protein sequence ID" value="KAK5576583.1"/>
    <property type="molecule type" value="Genomic_DNA"/>
</dbReference>
<feature type="compositionally biased region" description="Basic and acidic residues" evidence="1">
    <location>
        <begin position="64"/>
        <end position="107"/>
    </location>
</feature>
<name>A0AAN7TVW5_9MYCE</name>
<protein>
    <submittedName>
        <fullName evidence="2">Uncharacterized protein</fullName>
    </submittedName>
</protein>
<feature type="region of interest" description="Disordered" evidence="1">
    <location>
        <begin position="51"/>
        <end position="110"/>
    </location>
</feature>
<reference evidence="2 3" key="1">
    <citation type="submission" date="2023-11" db="EMBL/GenBank/DDBJ databases">
        <title>Dfirmibasis_genome.</title>
        <authorList>
            <person name="Edelbroek B."/>
            <person name="Kjellin J."/>
            <person name="Jerlstrom-Hultqvist J."/>
            <person name="Soderbom F."/>
        </authorList>
    </citation>
    <scope>NUCLEOTIDE SEQUENCE [LARGE SCALE GENOMIC DNA]</scope>
    <source>
        <strain evidence="2 3">TNS-C-14</strain>
    </source>
</reference>
<proteinExistence type="predicted"/>
<feature type="region of interest" description="Disordered" evidence="1">
    <location>
        <begin position="15"/>
        <end position="35"/>
    </location>
</feature>
<dbReference type="AlphaFoldDB" id="A0AAN7TVW5"/>
<sequence>MEKEVLKDIDLNEKSIENINNNDKENEEKNNDSILMIPEINEIDEKEFEKEFSKPTIPIQSIEEQQKQHIESEEEIRKSNDKITKMELETENDKKQQQEQQENKEGYGNDDVTEMVLSSVLYVSQKALAGAQFVGNIFADIFGFGEGKYQYHIDEYNMIQEEKKRKLAEKALKESNMESQPESNQSNDINNVSISTESPKTLSQP</sequence>
<gene>
    <name evidence="2" type="ORF">RB653_007727</name>
</gene>
<organism evidence="2 3">
    <name type="scientific">Dictyostelium firmibasis</name>
    <dbReference type="NCBI Taxonomy" id="79012"/>
    <lineage>
        <taxon>Eukaryota</taxon>
        <taxon>Amoebozoa</taxon>
        <taxon>Evosea</taxon>
        <taxon>Eumycetozoa</taxon>
        <taxon>Dictyostelia</taxon>
        <taxon>Dictyosteliales</taxon>
        <taxon>Dictyosteliaceae</taxon>
        <taxon>Dictyostelium</taxon>
    </lineage>
</organism>